<keyword evidence="1" id="KW-0812">Transmembrane</keyword>
<feature type="transmembrane region" description="Helical" evidence="1">
    <location>
        <begin position="167"/>
        <end position="187"/>
    </location>
</feature>
<feature type="transmembrane region" description="Helical" evidence="1">
    <location>
        <begin position="84"/>
        <end position="105"/>
    </location>
</feature>
<name>A0AA52EJ10_9PROT</name>
<evidence type="ECO:0000313" key="3">
    <source>
        <dbReference type="Proteomes" id="UP001268683"/>
    </source>
</evidence>
<feature type="transmembrane region" description="Helical" evidence="1">
    <location>
        <begin position="277"/>
        <end position="299"/>
    </location>
</feature>
<evidence type="ECO:0000313" key="2">
    <source>
        <dbReference type="EMBL" id="WND04053.1"/>
    </source>
</evidence>
<dbReference type="EMBL" id="CP123872">
    <property type="protein sequence ID" value="WND04053.1"/>
    <property type="molecule type" value="Genomic_DNA"/>
</dbReference>
<dbReference type="KEGG" id="tmk:QGN29_06655"/>
<keyword evidence="1" id="KW-0472">Membrane</keyword>
<evidence type="ECO:0000256" key="1">
    <source>
        <dbReference type="SAM" id="Phobius"/>
    </source>
</evidence>
<feature type="transmembrane region" description="Helical" evidence="1">
    <location>
        <begin position="12"/>
        <end position="33"/>
    </location>
</feature>
<keyword evidence="1" id="KW-1133">Transmembrane helix</keyword>
<dbReference type="RefSeq" id="WP_310799917.1">
    <property type="nucleotide sequence ID" value="NZ_CP123872.1"/>
</dbReference>
<feature type="transmembrane region" description="Helical" evidence="1">
    <location>
        <begin position="53"/>
        <end position="72"/>
    </location>
</feature>
<protein>
    <submittedName>
        <fullName evidence="2">Uncharacterized protein</fullName>
    </submittedName>
</protein>
<sequence>MTAIKIVKMCGAILGLTGVHIIAVSVSGLIFGVADPSAGSDAASTDAADQASAVGLLALMCLLNVLILIGLAKASIVRGLKLSGWLFILYFMVAPVMSLMEAVFFDIGTDASTALTLILMQGVSIAVVVSFVPLLTGHLTHSDVDPKASVPLYTSTHSLSMKGRLQYFMMGSILYLVIYWMFGYYVAWQSPEVRAFYGADSLLPFFDHLEMTLREGPGLLAFQLLRGLVWMGLAFLIVRKINTPRLMSSILVGATFALLMGTGLIMPNPYMPEAVRMVHLVEVLSSNFLYGFLVSWLWLSKSVVKEGATRTEAVSS</sequence>
<accession>A0AA52EJ10</accession>
<dbReference type="Proteomes" id="UP001268683">
    <property type="component" value="Chromosome"/>
</dbReference>
<keyword evidence="3" id="KW-1185">Reference proteome</keyword>
<feature type="transmembrane region" description="Helical" evidence="1">
    <location>
        <begin position="111"/>
        <end position="135"/>
    </location>
</feature>
<feature type="transmembrane region" description="Helical" evidence="1">
    <location>
        <begin position="219"/>
        <end position="238"/>
    </location>
</feature>
<proteinExistence type="predicted"/>
<organism evidence="2 3">
    <name type="scientific">Temperatibacter marinus</name>
    <dbReference type="NCBI Taxonomy" id="1456591"/>
    <lineage>
        <taxon>Bacteria</taxon>
        <taxon>Pseudomonadati</taxon>
        <taxon>Pseudomonadota</taxon>
        <taxon>Alphaproteobacteria</taxon>
        <taxon>Kordiimonadales</taxon>
        <taxon>Temperatibacteraceae</taxon>
        <taxon>Temperatibacter</taxon>
    </lineage>
</organism>
<feature type="transmembrane region" description="Helical" evidence="1">
    <location>
        <begin position="250"/>
        <end position="271"/>
    </location>
</feature>
<gene>
    <name evidence="2" type="ORF">QGN29_06655</name>
</gene>
<reference evidence="2" key="1">
    <citation type="submission" date="2023-04" db="EMBL/GenBank/DDBJ databases">
        <title>Complete genome sequence of Temperatibacter marinus.</title>
        <authorList>
            <person name="Rong J.-C."/>
            <person name="Yi M.-L."/>
            <person name="Zhao Q."/>
        </authorList>
    </citation>
    <scope>NUCLEOTIDE SEQUENCE</scope>
    <source>
        <strain evidence="2">NBRC 110045</strain>
    </source>
</reference>
<dbReference type="AlphaFoldDB" id="A0AA52EJ10"/>